<dbReference type="EMBL" id="CYKH01000606">
    <property type="protein sequence ID" value="CUG06582.1"/>
    <property type="molecule type" value="Genomic_DNA"/>
</dbReference>
<keyword evidence="12" id="KW-1185">Reference proteome</keyword>
<dbReference type="OrthoDB" id="248923at2759"/>
<dbReference type="InterPro" id="IPR000719">
    <property type="entry name" value="Prot_kinase_dom"/>
</dbReference>
<dbReference type="SMART" id="SM00220">
    <property type="entry name" value="S_TKc"/>
    <property type="match status" value="1"/>
</dbReference>
<sequence length="294" mass="32871">TPSSSLLTPKLLPQRERGSRLSLPPIADYGGARDSVVNNRYVCLVMEYMPQGNIAAWLMKHSERQMPFSKRARRVIAIEDLPPASEQLILSVALQVSSLLRYMHYDSEVTLAHKGLKPENILVSGPVNSTGTFVPVSVSDFGFSILGHFTPPSRMHQQHQRRNSNEIDRASEGGASRSSMSQPMDTSGYLQSPKCDMWCFGCVLFSLCTFRFGDRFPYLADLITTQGDSSVYLSVQTEMRERGYSRELVSLTISLLHMDEKLRPSSDAVCKQFVRLTDGSLSLSVPTVSNRQKR</sequence>
<gene>
    <name evidence="11" type="ORF">BSAL_73150c</name>
</gene>
<organism evidence="11 12">
    <name type="scientific">Bodo saltans</name>
    <name type="common">Flagellated protozoan</name>
    <dbReference type="NCBI Taxonomy" id="75058"/>
    <lineage>
        <taxon>Eukaryota</taxon>
        <taxon>Discoba</taxon>
        <taxon>Euglenozoa</taxon>
        <taxon>Kinetoplastea</taxon>
        <taxon>Metakinetoplastina</taxon>
        <taxon>Eubodonida</taxon>
        <taxon>Bodonidae</taxon>
        <taxon>Bodo</taxon>
    </lineage>
</organism>
<comment type="catalytic activity">
    <reaction evidence="8">
        <text>L-seryl-[protein] + ATP = O-phospho-L-seryl-[protein] + ADP + H(+)</text>
        <dbReference type="Rhea" id="RHEA:17989"/>
        <dbReference type="Rhea" id="RHEA-COMP:9863"/>
        <dbReference type="Rhea" id="RHEA-COMP:11604"/>
        <dbReference type="ChEBI" id="CHEBI:15378"/>
        <dbReference type="ChEBI" id="CHEBI:29999"/>
        <dbReference type="ChEBI" id="CHEBI:30616"/>
        <dbReference type="ChEBI" id="CHEBI:83421"/>
        <dbReference type="ChEBI" id="CHEBI:456216"/>
        <dbReference type="EC" id="2.7.11.1"/>
    </reaction>
</comment>
<dbReference type="AlphaFoldDB" id="A0A0S4ITH5"/>
<accession>A0A0S4ITH5</accession>
<keyword evidence="3" id="KW-0808">Transferase</keyword>
<evidence type="ECO:0000256" key="5">
    <source>
        <dbReference type="ARBA" id="ARBA00022777"/>
    </source>
</evidence>
<keyword evidence="5" id="KW-0418">Kinase</keyword>
<evidence type="ECO:0000256" key="3">
    <source>
        <dbReference type="ARBA" id="ARBA00022679"/>
    </source>
</evidence>
<evidence type="ECO:0000313" key="12">
    <source>
        <dbReference type="Proteomes" id="UP000051952"/>
    </source>
</evidence>
<evidence type="ECO:0000256" key="6">
    <source>
        <dbReference type="ARBA" id="ARBA00022840"/>
    </source>
</evidence>
<evidence type="ECO:0000256" key="7">
    <source>
        <dbReference type="ARBA" id="ARBA00047899"/>
    </source>
</evidence>
<comment type="catalytic activity">
    <reaction evidence="7">
        <text>L-threonyl-[protein] + ATP = O-phospho-L-threonyl-[protein] + ADP + H(+)</text>
        <dbReference type="Rhea" id="RHEA:46608"/>
        <dbReference type="Rhea" id="RHEA-COMP:11060"/>
        <dbReference type="Rhea" id="RHEA-COMP:11605"/>
        <dbReference type="ChEBI" id="CHEBI:15378"/>
        <dbReference type="ChEBI" id="CHEBI:30013"/>
        <dbReference type="ChEBI" id="CHEBI:30616"/>
        <dbReference type="ChEBI" id="CHEBI:61977"/>
        <dbReference type="ChEBI" id="CHEBI:456216"/>
        <dbReference type="EC" id="2.7.11.1"/>
    </reaction>
</comment>
<dbReference type="InterPro" id="IPR011009">
    <property type="entry name" value="Kinase-like_dom_sf"/>
</dbReference>
<dbReference type="SUPFAM" id="SSF56112">
    <property type="entry name" value="Protein kinase-like (PK-like)"/>
    <property type="match status" value="1"/>
</dbReference>
<proteinExistence type="predicted"/>
<evidence type="ECO:0000256" key="9">
    <source>
        <dbReference type="SAM" id="MobiDB-lite"/>
    </source>
</evidence>
<dbReference type="Proteomes" id="UP000051952">
    <property type="component" value="Unassembled WGS sequence"/>
</dbReference>
<dbReference type="GO" id="GO:0004674">
    <property type="term" value="F:protein serine/threonine kinase activity"/>
    <property type="evidence" value="ECO:0007669"/>
    <property type="project" value="UniProtKB-KW"/>
</dbReference>
<dbReference type="EC" id="2.7.11.1" evidence="1"/>
<dbReference type="Pfam" id="PF00069">
    <property type="entry name" value="Pkinase"/>
    <property type="match status" value="1"/>
</dbReference>
<dbReference type="Gene3D" id="1.10.510.10">
    <property type="entry name" value="Transferase(Phosphotransferase) domain 1"/>
    <property type="match status" value="1"/>
</dbReference>
<dbReference type="PROSITE" id="PS50011">
    <property type="entry name" value="PROTEIN_KINASE_DOM"/>
    <property type="match status" value="1"/>
</dbReference>
<feature type="domain" description="Protein kinase" evidence="10">
    <location>
        <begin position="1"/>
        <end position="274"/>
    </location>
</feature>
<dbReference type="InterPro" id="IPR050660">
    <property type="entry name" value="NEK_Ser/Thr_kinase"/>
</dbReference>
<dbReference type="PANTHER" id="PTHR43671">
    <property type="entry name" value="SERINE/THREONINE-PROTEIN KINASE NEK"/>
    <property type="match status" value="1"/>
</dbReference>
<name>A0A0S4ITH5_BODSA</name>
<evidence type="ECO:0000313" key="11">
    <source>
        <dbReference type="EMBL" id="CUG06582.1"/>
    </source>
</evidence>
<evidence type="ECO:0000259" key="10">
    <source>
        <dbReference type="PROSITE" id="PS50011"/>
    </source>
</evidence>
<feature type="compositionally biased region" description="Polar residues" evidence="9">
    <location>
        <begin position="176"/>
        <end position="186"/>
    </location>
</feature>
<evidence type="ECO:0000256" key="8">
    <source>
        <dbReference type="ARBA" id="ARBA00048679"/>
    </source>
</evidence>
<reference evidence="12" key="1">
    <citation type="submission" date="2015-09" db="EMBL/GenBank/DDBJ databases">
        <authorList>
            <consortium name="Pathogen Informatics"/>
        </authorList>
    </citation>
    <scope>NUCLEOTIDE SEQUENCE [LARGE SCALE GENOMIC DNA]</scope>
    <source>
        <strain evidence="12">Lake Konstanz</strain>
    </source>
</reference>
<keyword evidence="4" id="KW-0547">Nucleotide-binding</keyword>
<keyword evidence="6" id="KW-0067">ATP-binding</keyword>
<feature type="region of interest" description="Disordered" evidence="9">
    <location>
        <begin position="151"/>
        <end position="186"/>
    </location>
</feature>
<dbReference type="GO" id="GO:0005524">
    <property type="term" value="F:ATP binding"/>
    <property type="evidence" value="ECO:0007669"/>
    <property type="project" value="UniProtKB-KW"/>
</dbReference>
<evidence type="ECO:0000256" key="4">
    <source>
        <dbReference type="ARBA" id="ARBA00022741"/>
    </source>
</evidence>
<evidence type="ECO:0000256" key="2">
    <source>
        <dbReference type="ARBA" id="ARBA00022527"/>
    </source>
</evidence>
<feature type="non-terminal residue" evidence="11">
    <location>
        <position position="1"/>
    </location>
</feature>
<keyword evidence="2" id="KW-0723">Serine/threonine-protein kinase</keyword>
<protein>
    <recommendedName>
        <fullName evidence="1">non-specific serine/threonine protein kinase</fullName>
        <ecNumber evidence="1">2.7.11.1</ecNumber>
    </recommendedName>
</protein>
<dbReference type="PANTHER" id="PTHR43671:SF98">
    <property type="entry name" value="SERINE_THREONINE-PROTEIN KINASE NEK11"/>
    <property type="match status" value="1"/>
</dbReference>
<evidence type="ECO:0000256" key="1">
    <source>
        <dbReference type="ARBA" id="ARBA00012513"/>
    </source>
</evidence>
<dbReference type="VEuPathDB" id="TriTrypDB:BSAL_73150c"/>